<gene>
    <name evidence="2" type="ORF">ACFPM8_13030</name>
</gene>
<dbReference type="InterPro" id="IPR011032">
    <property type="entry name" value="GroES-like_sf"/>
</dbReference>
<dbReference type="CDD" id="cd08276">
    <property type="entry name" value="MDR7"/>
    <property type="match status" value="1"/>
</dbReference>
<dbReference type="EC" id="1.1.1.-" evidence="2"/>
<sequence>MTINKTMKVWELAEFGLKNLRLAEKPVPAPSAQQLLIRVKAVSLNYRDKLVVDGVYQPDLPLPAVPVSDFVGEVVATGAGVTRFTIGARVMGQFYTRWIGDETTPKSHDERGPTLGTPLPGALAEYVVLDQQAAVAVPAYLSDAEASTLPIAALTAWSALVEDGQLKPDQTVLVQGTGGVAIFAIQIASALGARVIATSSSDSKLARAKALGARDGINYSETPDWEQRALELTKGRGVDHVIEVVGGPSLRRSIAAVAPAGHIALVGMLDDLEASIPIIPMLIKQVRIHGQSVGHRNAFEAMNRFFEQHQIHPVIDTVYPFQDAIAAFEHLARGALGKVVVSLA</sequence>
<comment type="caution">
    <text evidence="2">The sequence shown here is derived from an EMBL/GenBank/DDBJ whole genome shotgun (WGS) entry which is preliminary data.</text>
</comment>
<keyword evidence="3" id="KW-1185">Reference proteome</keyword>
<keyword evidence="2" id="KW-0560">Oxidoreductase</keyword>
<organism evidence="2 3">
    <name type="scientific">Paraherbaspirillum soli</name>
    <dbReference type="NCBI Taxonomy" id="631222"/>
    <lineage>
        <taxon>Bacteria</taxon>
        <taxon>Pseudomonadati</taxon>
        <taxon>Pseudomonadota</taxon>
        <taxon>Betaproteobacteria</taxon>
        <taxon>Burkholderiales</taxon>
        <taxon>Oxalobacteraceae</taxon>
        <taxon>Paraherbaspirillum</taxon>
    </lineage>
</organism>
<dbReference type="InterPro" id="IPR013149">
    <property type="entry name" value="ADH-like_C"/>
</dbReference>
<evidence type="ECO:0000259" key="1">
    <source>
        <dbReference type="SMART" id="SM00829"/>
    </source>
</evidence>
<dbReference type="SUPFAM" id="SSF51735">
    <property type="entry name" value="NAD(P)-binding Rossmann-fold domains"/>
    <property type="match status" value="1"/>
</dbReference>
<evidence type="ECO:0000313" key="2">
    <source>
        <dbReference type="EMBL" id="MFC5474879.1"/>
    </source>
</evidence>
<dbReference type="PANTHER" id="PTHR45033:SF2">
    <property type="entry name" value="ZINC-TYPE ALCOHOL DEHYDROGENASE-LIKE PROTEIN C1773.06C"/>
    <property type="match status" value="1"/>
</dbReference>
<dbReference type="Proteomes" id="UP001596045">
    <property type="component" value="Unassembled WGS sequence"/>
</dbReference>
<dbReference type="Pfam" id="PF08240">
    <property type="entry name" value="ADH_N"/>
    <property type="match status" value="1"/>
</dbReference>
<dbReference type="SMART" id="SM00829">
    <property type="entry name" value="PKS_ER"/>
    <property type="match status" value="1"/>
</dbReference>
<dbReference type="SUPFAM" id="SSF50129">
    <property type="entry name" value="GroES-like"/>
    <property type="match status" value="1"/>
</dbReference>
<dbReference type="Gene3D" id="3.90.180.10">
    <property type="entry name" value="Medium-chain alcohol dehydrogenases, catalytic domain"/>
    <property type="match status" value="1"/>
</dbReference>
<dbReference type="InterPro" id="IPR020843">
    <property type="entry name" value="ER"/>
</dbReference>
<dbReference type="InterPro" id="IPR013154">
    <property type="entry name" value="ADH-like_N"/>
</dbReference>
<dbReference type="GO" id="GO:0016491">
    <property type="term" value="F:oxidoreductase activity"/>
    <property type="evidence" value="ECO:0007669"/>
    <property type="project" value="UniProtKB-KW"/>
</dbReference>
<dbReference type="PANTHER" id="PTHR45033">
    <property type="match status" value="1"/>
</dbReference>
<proteinExistence type="predicted"/>
<dbReference type="Gene3D" id="3.40.50.720">
    <property type="entry name" value="NAD(P)-binding Rossmann-like Domain"/>
    <property type="match status" value="1"/>
</dbReference>
<reference evidence="3" key="1">
    <citation type="journal article" date="2019" name="Int. J. Syst. Evol. Microbiol.">
        <title>The Global Catalogue of Microorganisms (GCM) 10K type strain sequencing project: providing services to taxonomists for standard genome sequencing and annotation.</title>
        <authorList>
            <consortium name="The Broad Institute Genomics Platform"/>
            <consortium name="The Broad Institute Genome Sequencing Center for Infectious Disease"/>
            <person name="Wu L."/>
            <person name="Ma J."/>
        </authorList>
    </citation>
    <scope>NUCLEOTIDE SEQUENCE [LARGE SCALE GENOMIC DNA]</scope>
    <source>
        <strain evidence="3">JCM 17066</strain>
    </source>
</reference>
<dbReference type="EMBL" id="JBHSMT010000023">
    <property type="protein sequence ID" value="MFC5474879.1"/>
    <property type="molecule type" value="Genomic_DNA"/>
</dbReference>
<name>A0ABW0MAP1_9BURK</name>
<dbReference type="RefSeq" id="WP_378997987.1">
    <property type="nucleotide sequence ID" value="NZ_JBHSMT010000023.1"/>
</dbReference>
<dbReference type="Pfam" id="PF00107">
    <property type="entry name" value="ADH_zinc_N"/>
    <property type="match status" value="1"/>
</dbReference>
<dbReference type="InterPro" id="IPR052711">
    <property type="entry name" value="Zinc_ADH-like"/>
</dbReference>
<evidence type="ECO:0000313" key="3">
    <source>
        <dbReference type="Proteomes" id="UP001596045"/>
    </source>
</evidence>
<dbReference type="InterPro" id="IPR036291">
    <property type="entry name" value="NAD(P)-bd_dom_sf"/>
</dbReference>
<protein>
    <submittedName>
        <fullName evidence="2">NAD(P)-dependent alcohol dehydrogenase</fullName>
        <ecNumber evidence="2">1.1.1.-</ecNumber>
    </submittedName>
</protein>
<feature type="domain" description="Enoyl reductase (ER)" evidence="1">
    <location>
        <begin position="16"/>
        <end position="341"/>
    </location>
</feature>
<accession>A0ABW0MAP1</accession>